<comment type="caution">
    <text evidence="2">The sequence shown here is derived from an EMBL/GenBank/DDBJ whole genome shotgun (WGS) entry which is preliminary data.</text>
</comment>
<sequence length="176" mass="20384">MKNVTRSLMMAAVLLGVSGTSWAKADVEINWQDPERYTDVRPANESRVKFRERTFADIQKYLEKLAEKLPDGHKLQLNVTNLDLAGQVWPGSFVGLNSPSDVRLIKRIDIPRMKFDYKLLDASDQVVKGEEVDLKDMSFQDRVNPLFNSESLRYEKNMLRDWFNDTFADLLPKKED</sequence>
<accession>A0A917YTM5</accession>
<dbReference type="RefSeq" id="WP_188691165.1">
    <property type="nucleotide sequence ID" value="NZ_BMLS01000001.1"/>
</dbReference>
<keyword evidence="1" id="KW-0732">Signal</keyword>
<evidence type="ECO:0000313" key="2">
    <source>
        <dbReference type="EMBL" id="GGO66336.1"/>
    </source>
</evidence>
<dbReference type="Pfam" id="PF11454">
    <property type="entry name" value="DUF3016"/>
    <property type="match status" value="1"/>
</dbReference>
<protein>
    <recommendedName>
        <fullName evidence="4">DUF3016 domain-containing protein</fullName>
    </recommendedName>
</protein>
<feature type="signal peptide" evidence="1">
    <location>
        <begin position="1"/>
        <end position="23"/>
    </location>
</feature>
<name>A0A917YTM5_9ALTE</name>
<gene>
    <name evidence="2" type="ORF">GCM10010982_10290</name>
</gene>
<proteinExistence type="predicted"/>
<keyword evidence="3" id="KW-1185">Reference proteome</keyword>
<reference evidence="2" key="1">
    <citation type="journal article" date="2014" name="Int. J. Syst. Evol. Microbiol.">
        <title>Complete genome sequence of Corynebacterium casei LMG S-19264T (=DSM 44701T), isolated from a smear-ripened cheese.</title>
        <authorList>
            <consortium name="US DOE Joint Genome Institute (JGI-PGF)"/>
            <person name="Walter F."/>
            <person name="Albersmeier A."/>
            <person name="Kalinowski J."/>
            <person name="Ruckert C."/>
        </authorList>
    </citation>
    <scope>NUCLEOTIDE SEQUENCE</scope>
    <source>
        <strain evidence="2">CGMCC 1.7086</strain>
    </source>
</reference>
<organism evidence="2 3">
    <name type="scientific">Bowmanella pacifica</name>
    <dbReference type="NCBI Taxonomy" id="502051"/>
    <lineage>
        <taxon>Bacteria</taxon>
        <taxon>Pseudomonadati</taxon>
        <taxon>Pseudomonadota</taxon>
        <taxon>Gammaproteobacteria</taxon>
        <taxon>Alteromonadales</taxon>
        <taxon>Alteromonadaceae</taxon>
        <taxon>Bowmanella</taxon>
    </lineage>
</organism>
<feature type="chain" id="PRO_5037551755" description="DUF3016 domain-containing protein" evidence="1">
    <location>
        <begin position="24"/>
        <end position="176"/>
    </location>
</feature>
<evidence type="ECO:0008006" key="4">
    <source>
        <dbReference type="Google" id="ProtNLM"/>
    </source>
</evidence>
<dbReference type="AlphaFoldDB" id="A0A917YTM5"/>
<dbReference type="InterPro" id="IPR021557">
    <property type="entry name" value="DUF3016"/>
</dbReference>
<dbReference type="Proteomes" id="UP000606935">
    <property type="component" value="Unassembled WGS sequence"/>
</dbReference>
<reference evidence="2" key="2">
    <citation type="submission" date="2020-09" db="EMBL/GenBank/DDBJ databases">
        <authorList>
            <person name="Sun Q."/>
            <person name="Zhou Y."/>
        </authorList>
    </citation>
    <scope>NUCLEOTIDE SEQUENCE</scope>
    <source>
        <strain evidence="2">CGMCC 1.7086</strain>
    </source>
</reference>
<evidence type="ECO:0000313" key="3">
    <source>
        <dbReference type="Proteomes" id="UP000606935"/>
    </source>
</evidence>
<evidence type="ECO:0000256" key="1">
    <source>
        <dbReference type="SAM" id="SignalP"/>
    </source>
</evidence>
<dbReference type="EMBL" id="BMLS01000001">
    <property type="protein sequence ID" value="GGO66336.1"/>
    <property type="molecule type" value="Genomic_DNA"/>
</dbReference>